<dbReference type="EMBL" id="ALQA01000012">
    <property type="protein sequence ID" value="EJZ10855.1"/>
    <property type="molecule type" value="Genomic_DNA"/>
</dbReference>
<keyword evidence="8" id="KW-1185">Reference proteome</keyword>
<organism evidence="7 8">
    <name type="scientific">Mycolicibacterium vaccae ATCC 25954</name>
    <dbReference type="NCBI Taxonomy" id="1194972"/>
    <lineage>
        <taxon>Bacteria</taxon>
        <taxon>Bacillati</taxon>
        <taxon>Actinomycetota</taxon>
        <taxon>Actinomycetes</taxon>
        <taxon>Mycobacteriales</taxon>
        <taxon>Mycobacteriaceae</taxon>
        <taxon>Mycolicibacterium</taxon>
    </lineage>
</organism>
<evidence type="ECO:0000256" key="3">
    <source>
        <dbReference type="ARBA" id="ARBA00022827"/>
    </source>
</evidence>
<evidence type="ECO:0000256" key="2">
    <source>
        <dbReference type="ARBA" id="ARBA00022630"/>
    </source>
</evidence>
<dbReference type="PATRIC" id="fig|1194972.3.peg.1585"/>
<dbReference type="PANTHER" id="PTHR43557">
    <property type="entry name" value="APOPTOSIS-INDUCING FACTOR 1"/>
    <property type="match status" value="1"/>
</dbReference>
<evidence type="ECO:0000256" key="1">
    <source>
        <dbReference type="ARBA" id="ARBA00001974"/>
    </source>
</evidence>
<reference evidence="7 8" key="1">
    <citation type="journal article" date="2012" name="J. Bacteriol.">
        <title>Complete Genome Sequence of Mycobacterium vaccae Type Strain ATCC 25954.</title>
        <authorList>
            <person name="Ho Y.S."/>
            <person name="Adroub S.A."/>
            <person name="Abadi M."/>
            <person name="Al Alwan B."/>
            <person name="Alkhateeb R."/>
            <person name="Gao G."/>
            <person name="Ragab A."/>
            <person name="Ali S."/>
            <person name="van Soolingen D."/>
            <person name="Bitter W."/>
            <person name="Pain A."/>
            <person name="Abdallah A.M."/>
        </authorList>
    </citation>
    <scope>NUCLEOTIDE SEQUENCE [LARGE SCALE GENOMIC DNA]</scope>
    <source>
        <strain evidence="7 8">ATCC 25954</strain>
    </source>
</reference>
<protein>
    <submittedName>
        <fullName evidence="7">FAD-dependent pyridine nucleotide-disulfide oxidoreductase</fullName>
    </submittedName>
</protein>
<gene>
    <name evidence="7" type="ORF">MVAC_07869</name>
</gene>
<dbReference type="GO" id="GO:0016651">
    <property type="term" value="F:oxidoreductase activity, acting on NAD(P)H"/>
    <property type="evidence" value="ECO:0007669"/>
    <property type="project" value="TreeGrafter"/>
</dbReference>
<proteinExistence type="predicted"/>
<keyword evidence="4" id="KW-0560">Oxidoreductase</keyword>
<dbReference type="InterPro" id="IPR050446">
    <property type="entry name" value="FAD-oxidoreductase/Apoptosis"/>
</dbReference>
<evidence type="ECO:0000259" key="5">
    <source>
        <dbReference type="Pfam" id="PF07992"/>
    </source>
</evidence>
<dbReference type="PRINTS" id="PR00411">
    <property type="entry name" value="PNDRDTASEI"/>
</dbReference>
<feature type="domain" description="Reductase C-terminal" evidence="6">
    <location>
        <begin position="322"/>
        <end position="401"/>
    </location>
</feature>
<accession>K0V0J1</accession>
<dbReference type="HOGENOM" id="CLU_003291_4_0_11"/>
<dbReference type="Proteomes" id="UP000006072">
    <property type="component" value="Unassembled WGS sequence"/>
</dbReference>
<dbReference type="Pfam" id="PF14759">
    <property type="entry name" value="Reductase_C"/>
    <property type="match status" value="1"/>
</dbReference>
<evidence type="ECO:0000256" key="4">
    <source>
        <dbReference type="ARBA" id="ARBA00023002"/>
    </source>
</evidence>
<sequence length="411" mass="43282">MTRDTFVTVGAGQTAAVAARNLRRLGFDGRIVLVGDEPHPPYQRPPLSKEFLSGADTEDSLWILPPAWVRDNDVEIVTDTTVVRVDSSTRRVEFADGAALQADGVLIATGGSPRRLPVEGPRPDLVHYLRTLDDARRLAPVLSAGRRLAIIGAGFIGLEIAATAASAGVEVTVLEAVPVPLARVVGAQMGEAVCGLHRDHGVDIRAGVALTGIVTTGDDVLIQLAGAPTPLEADAVLIGVGITPNTAVAEASGLTVDDGVVVDAFGRSAVPGVFAAGDVARRYSPRAGRHVRLEHFDNASRQGVAVAHTMLGREAPNDDPMWFWSDQYDRNIQFVGTATGTPVLRGDTGDSTFAAFYLQDGAVCGAFAIDRGEDVTAARELLGRQVPVPALSDEDTDLWDLIYTDDAEVGA</sequence>
<evidence type="ECO:0000313" key="8">
    <source>
        <dbReference type="Proteomes" id="UP000006072"/>
    </source>
</evidence>
<dbReference type="PANTHER" id="PTHR43557:SF2">
    <property type="entry name" value="RIESKE DOMAIN-CONTAINING PROTEIN-RELATED"/>
    <property type="match status" value="1"/>
</dbReference>
<dbReference type="AlphaFoldDB" id="K0V0J1"/>
<dbReference type="SUPFAM" id="SSF51905">
    <property type="entry name" value="FAD/NAD(P)-binding domain"/>
    <property type="match status" value="2"/>
</dbReference>
<keyword evidence="2" id="KW-0285">Flavoprotein</keyword>
<dbReference type="Gene3D" id="3.30.390.30">
    <property type="match status" value="1"/>
</dbReference>
<dbReference type="InterPro" id="IPR023753">
    <property type="entry name" value="FAD/NAD-binding_dom"/>
</dbReference>
<dbReference type="GO" id="GO:0005737">
    <property type="term" value="C:cytoplasm"/>
    <property type="evidence" value="ECO:0007669"/>
    <property type="project" value="TreeGrafter"/>
</dbReference>
<dbReference type="InterPro" id="IPR036188">
    <property type="entry name" value="FAD/NAD-bd_sf"/>
</dbReference>
<name>K0V0J1_MYCVA</name>
<dbReference type="InterPro" id="IPR028202">
    <property type="entry name" value="Reductase_C"/>
</dbReference>
<feature type="domain" description="FAD/NAD(P)-binding" evidence="5">
    <location>
        <begin position="7"/>
        <end position="303"/>
    </location>
</feature>
<comment type="caution">
    <text evidence="7">The sequence shown here is derived from an EMBL/GenBank/DDBJ whole genome shotgun (WGS) entry which is preliminary data.</text>
</comment>
<keyword evidence="3" id="KW-0274">FAD</keyword>
<dbReference type="PRINTS" id="PR00368">
    <property type="entry name" value="FADPNR"/>
</dbReference>
<dbReference type="SUPFAM" id="SSF55424">
    <property type="entry name" value="FAD/NAD-linked reductases, dimerisation (C-terminal) domain"/>
    <property type="match status" value="1"/>
</dbReference>
<comment type="cofactor">
    <cofactor evidence="1">
        <name>FAD</name>
        <dbReference type="ChEBI" id="CHEBI:57692"/>
    </cofactor>
</comment>
<evidence type="ECO:0000313" key="7">
    <source>
        <dbReference type="EMBL" id="EJZ10855.1"/>
    </source>
</evidence>
<dbReference type="Pfam" id="PF07992">
    <property type="entry name" value="Pyr_redox_2"/>
    <property type="match status" value="1"/>
</dbReference>
<evidence type="ECO:0000259" key="6">
    <source>
        <dbReference type="Pfam" id="PF14759"/>
    </source>
</evidence>
<dbReference type="InterPro" id="IPR016156">
    <property type="entry name" value="FAD/NAD-linked_Rdtase_dimer_sf"/>
</dbReference>
<dbReference type="RefSeq" id="WP_003929554.1">
    <property type="nucleotide sequence ID" value="NZ_JH814687.1"/>
</dbReference>
<dbReference type="eggNOG" id="COG0446">
    <property type="taxonomic scope" value="Bacteria"/>
</dbReference>
<dbReference type="Gene3D" id="3.50.50.60">
    <property type="entry name" value="FAD/NAD(P)-binding domain"/>
    <property type="match status" value="2"/>
</dbReference>